<organism evidence="2 3">
    <name type="scientific">Rhabdobacter roseus</name>
    <dbReference type="NCBI Taxonomy" id="1655419"/>
    <lineage>
        <taxon>Bacteria</taxon>
        <taxon>Pseudomonadati</taxon>
        <taxon>Bacteroidota</taxon>
        <taxon>Cytophagia</taxon>
        <taxon>Cytophagales</taxon>
        <taxon>Cytophagaceae</taxon>
        <taxon>Rhabdobacter</taxon>
    </lineage>
</organism>
<comment type="caution">
    <text evidence="2">The sequence shown here is derived from an EMBL/GenBank/DDBJ whole genome shotgun (WGS) entry which is preliminary data.</text>
</comment>
<proteinExistence type="predicted"/>
<dbReference type="AlphaFoldDB" id="A0A840TZ90"/>
<evidence type="ECO:0000313" key="3">
    <source>
        <dbReference type="Proteomes" id="UP000557307"/>
    </source>
</evidence>
<dbReference type="RefSeq" id="WP_184177924.1">
    <property type="nucleotide sequence ID" value="NZ_JACHGF010000010.1"/>
</dbReference>
<accession>A0A840TZ90</accession>
<evidence type="ECO:0000256" key="1">
    <source>
        <dbReference type="SAM" id="MobiDB-lite"/>
    </source>
</evidence>
<dbReference type="EMBL" id="JACHGF010000010">
    <property type="protein sequence ID" value="MBB5286613.1"/>
    <property type="molecule type" value="Genomic_DNA"/>
</dbReference>
<protein>
    <submittedName>
        <fullName evidence="2">Uncharacterized protein</fullName>
    </submittedName>
</protein>
<feature type="compositionally biased region" description="Basic and acidic residues" evidence="1">
    <location>
        <begin position="20"/>
        <end position="30"/>
    </location>
</feature>
<reference evidence="2 3" key="1">
    <citation type="submission" date="2020-08" db="EMBL/GenBank/DDBJ databases">
        <title>Genomic Encyclopedia of Type Strains, Phase IV (KMG-IV): sequencing the most valuable type-strain genomes for metagenomic binning, comparative biology and taxonomic classification.</title>
        <authorList>
            <person name="Goeker M."/>
        </authorList>
    </citation>
    <scope>NUCLEOTIDE SEQUENCE [LARGE SCALE GENOMIC DNA]</scope>
    <source>
        <strain evidence="2 3">DSM 105074</strain>
    </source>
</reference>
<dbReference type="Proteomes" id="UP000557307">
    <property type="component" value="Unassembled WGS sequence"/>
</dbReference>
<sequence length="49" mass="5641">MFLAILNFFKGRLTKDSIEAARSDTKRMSRQEALQQMRKLAGKQPENGK</sequence>
<feature type="region of interest" description="Disordered" evidence="1">
    <location>
        <begin position="20"/>
        <end position="49"/>
    </location>
</feature>
<keyword evidence="3" id="KW-1185">Reference proteome</keyword>
<evidence type="ECO:0000313" key="2">
    <source>
        <dbReference type="EMBL" id="MBB5286613.1"/>
    </source>
</evidence>
<gene>
    <name evidence="2" type="ORF">HNQ92_004774</name>
</gene>
<name>A0A840TZ90_9BACT</name>